<accession>A0A438E9A2</accession>
<evidence type="ECO:0000313" key="1">
    <source>
        <dbReference type="EMBL" id="RVW44346.1"/>
    </source>
</evidence>
<evidence type="ECO:0000313" key="2">
    <source>
        <dbReference type="Proteomes" id="UP000288805"/>
    </source>
</evidence>
<protein>
    <submittedName>
        <fullName evidence="1">Putative ribonuclease H protein</fullName>
    </submittedName>
</protein>
<dbReference type="AlphaFoldDB" id="A0A438E9A2"/>
<organism evidence="1 2">
    <name type="scientific">Vitis vinifera</name>
    <name type="common">Grape</name>
    <dbReference type="NCBI Taxonomy" id="29760"/>
    <lineage>
        <taxon>Eukaryota</taxon>
        <taxon>Viridiplantae</taxon>
        <taxon>Streptophyta</taxon>
        <taxon>Embryophyta</taxon>
        <taxon>Tracheophyta</taxon>
        <taxon>Spermatophyta</taxon>
        <taxon>Magnoliopsida</taxon>
        <taxon>eudicotyledons</taxon>
        <taxon>Gunneridae</taxon>
        <taxon>Pentapetalae</taxon>
        <taxon>rosids</taxon>
        <taxon>Vitales</taxon>
        <taxon>Vitaceae</taxon>
        <taxon>Viteae</taxon>
        <taxon>Vitis</taxon>
    </lineage>
</organism>
<comment type="caution">
    <text evidence="1">The sequence shown here is derived from an EMBL/GenBank/DDBJ whole genome shotgun (WGS) entry which is preliminary data.</text>
</comment>
<sequence length="141" mass="16778">MSIYQMSLFRMPKIVVRRLEKVQRDFLWEWGNLERKVHLVNWEVICADKDKGGLGLRKLVFLNKALLGKWILRFAYDKDNLWKQVIMAKYGQEGLGWRTKKTNGAFEIGVWKEILKETEWCWDNMVLIAGKGTKIIFWIDV</sequence>
<name>A0A438E9A2_VITVI</name>
<gene>
    <name evidence="1" type="primary">VvCHDh000004_1263</name>
    <name evidence="1" type="ORF">CK203_071051</name>
</gene>
<dbReference type="PANTHER" id="PTHR33116:SF78">
    <property type="entry name" value="OS12G0587133 PROTEIN"/>
    <property type="match status" value="1"/>
</dbReference>
<dbReference type="EMBL" id="QGNW01001357">
    <property type="protein sequence ID" value="RVW44346.1"/>
    <property type="molecule type" value="Genomic_DNA"/>
</dbReference>
<dbReference type="PANTHER" id="PTHR33116">
    <property type="entry name" value="REVERSE TRANSCRIPTASE ZINC-BINDING DOMAIN-CONTAINING PROTEIN-RELATED-RELATED"/>
    <property type="match status" value="1"/>
</dbReference>
<dbReference type="Proteomes" id="UP000288805">
    <property type="component" value="Unassembled WGS sequence"/>
</dbReference>
<reference evidence="1 2" key="1">
    <citation type="journal article" date="2018" name="PLoS Genet.">
        <title>Population sequencing reveals clonal diversity and ancestral inbreeding in the grapevine cultivar Chardonnay.</title>
        <authorList>
            <person name="Roach M.J."/>
            <person name="Johnson D.L."/>
            <person name="Bohlmann J."/>
            <person name="van Vuuren H.J."/>
            <person name="Jones S.J."/>
            <person name="Pretorius I.S."/>
            <person name="Schmidt S.A."/>
            <person name="Borneman A.R."/>
        </authorList>
    </citation>
    <scope>NUCLEOTIDE SEQUENCE [LARGE SCALE GENOMIC DNA]</scope>
    <source>
        <strain evidence="2">cv. Chardonnay</strain>
        <tissue evidence="1">Leaf</tissue>
    </source>
</reference>
<proteinExistence type="predicted"/>